<name>A0ABT7U0L8_ACTVI</name>
<keyword evidence="1" id="KW-0472">Membrane</keyword>
<feature type="transmembrane region" description="Helical" evidence="1">
    <location>
        <begin position="225"/>
        <end position="245"/>
    </location>
</feature>
<keyword evidence="1" id="KW-0812">Transmembrane</keyword>
<accession>A0ABT7U0L8</accession>
<organism evidence="2 3">
    <name type="scientific">Actinomyces viscosus</name>
    <dbReference type="NCBI Taxonomy" id="1656"/>
    <lineage>
        <taxon>Bacteria</taxon>
        <taxon>Bacillati</taxon>
        <taxon>Actinomycetota</taxon>
        <taxon>Actinomycetes</taxon>
        <taxon>Actinomycetales</taxon>
        <taxon>Actinomycetaceae</taxon>
        <taxon>Actinomyces</taxon>
    </lineage>
</organism>
<evidence type="ECO:0000313" key="3">
    <source>
        <dbReference type="Proteomes" id="UP001529257"/>
    </source>
</evidence>
<reference evidence="3" key="1">
    <citation type="submission" date="2023-06" db="EMBL/GenBank/DDBJ databases">
        <title>Identification and characterization of horizontal gene transfer across gut microbiota members of farm animals based on homology search.</title>
        <authorList>
            <person name="Zeman M."/>
            <person name="Kubasova T."/>
            <person name="Jahodarova E."/>
            <person name="Nykrynova M."/>
            <person name="Rychlik I."/>
        </authorList>
    </citation>
    <scope>NUCLEOTIDE SEQUENCE [LARGE SCALE GENOMIC DNA]</scope>
    <source>
        <strain evidence="3">ET81</strain>
    </source>
</reference>
<keyword evidence="1" id="KW-1133">Transmembrane helix</keyword>
<comment type="caution">
    <text evidence="2">The sequence shown here is derived from an EMBL/GenBank/DDBJ whole genome shotgun (WGS) entry which is preliminary data.</text>
</comment>
<dbReference type="EMBL" id="JAUDBR010000018">
    <property type="protein sequence ID" value="MDM8077596.1"/>
    <property type="molecule type" value="Genomic_DNA"/>
</dbReference>
<evidence type="ECO:0000256" key="1">
    <source>
        <dbReference type="SAM" id="Phobius"/>
    </source>
</evidence>
<evidence type="ECO:0000313" key="2">
    <source>
        <dbReference type="EMBL" id="MDM8077596.1"/>
    </source>
</evidence>
<gene>
    <name evidence="2" type="ORF">QUV91_11100</name>
</gene>
<feature type="transmembrane region" description="Helical" evidence="1">
    <location>
        <begin position="32"/>
        <end position="54"/>
    </location>
</feature>
<feature type="transmembrane region" description="Helical" evidence="1">
    <location>
        <begin position="114"/>
        <end position="134"/>
    </location>
</feature>
<protein>
    <recommendedName>
        <fullName evidence="4">ABC-2 family transporter protein</fullName>
    </recommendedName>
</protein>
<feature type="transmembrane region" description="Helical" evidence="1">
    <location>
        <begin position="154"/>
        <end position="174"/>
    </location>
</feature>
<keyword evidence="3" id="KW-1185">Reference proteome</keyword>
<evidence type="ECO:0008006" key="4">
    <source>
        <dbReference type="Google" id="ProtNLM"/>
    </source>
</evidence>
<dbReference type="Proteomes" id="UP001529257">
    <property type="component" value="Unassembled WGS sequence"/>
</dbReference>
<reference evidence="2 3" key="2">
    <citation type="submission" date="2023-06" db="EMBL/GenBank/DDBJ databases">
        <authorList>
            <person name="Zeman M."/>
            <person name="Kubasova T."/>
            <person name="Jahodarova E."/>
            <person name="Nykrynova M."/>
            <person name="Rychlik I."/>
        </authorList>
    </citation>
    <scope>NUCLEOTIDE SEQUENCE [LARGE SCALE GENOMIC DNA]</scope>
    <source>
        <strain evidence="2 3">ET81</strain>
    </source>
</reference>
<feature type="transmembrane region" description="Helical" evidence="1">
    <location>
        <begin position="186"/>
        <end position="205"/>
    </location>
</feature>
<dbReference type="RefSeq" id="WP_075405345.1">
    <property type="nucleotide sequence ID" value="NZ_JAUDBR010000018.1"/>
</dbReference>
<feature type="transmembrane region" description="Helical" evidence="1">
    <location>
        <begin position="60"/>
        <end position="84"/>
    </location>
</feature>
<proteinExistence type="predicted"/>
<sequence>MTAATTKDSPTTPGDPHYRRALVSLREVPTRALGQILIVGASVNLLVSAALRLSANDHRLLFPLSTALLATCTAPALVALLFGYSAACRELSERYAGATGRDVWRTHTSTARRILAMSVLYALACAGCELIIAGGDAEPTNIWSSFPATIRWTLMPTIITLSYYLGVSMGAIKLRHPMCSAVARTFIGTAFIIGIPAYSMPLAHFRHMFPIAFPALPPLSSLTTFSVQFIAVTLVLGFITCRQLILRTPPLR</sequence>